<evidence type="ECO:0000313" key="5">
    <source>
        <dbReference type="Proteomes" id="UP000184280"/>
    </source>
</evidence>
<keyword evidence="2" id="KW-0472">Membrane</keyword>
<dbReference type="CDD" id="cd05237">
    <property type="entry name" value="UDP_invert_4-6DH_SDR_e"/>
    <property type="match status" value="1"/>
</dbReference>
<dbReference type="PANTHER" id="PTHR43318:SF1">
    <property type="entry name" value="POLYSACCHARIDE BIOSYNTHESIS PROTEIN EPSC-RELATED"/>
    <property type="match status" value="1"/>
</dbReference>
<feature type="transmembrane region" description="Helical" evidence="2">
    <location>
        <begin position="54"/>
        <end position="73"/>
    </location>
</feature>
<dbReference type="OrthoDB" id="9803111at2"/>
<dbReference type="EMBL" id="FRCJ01000002">
    <property type="protein sequence ID" value="SHM09252.1"/>
    <property type="molecule type" value="Genomic_DNA"/>
</dbReference>
<dbReference type="AlphaFoldDB" id="A0A1M7FYR3"/>
<protein>
    <submittedName>
        <fullName evidence="4">NDP-sugar epimerase, includes UDP-GlcNAc-inverting 4,6-dehydratase FlaA1 and capsular polysaccharide biosynthesis protein EpsC</fullName>
    </submittedName>
</protein>
<sequence>MRNPFDKILNWYFTKNSLPYWIILLIDCAIVMFSGVLTYWIFNDAVTLFDNTLQVINTMLIFVLLSIPGFRIFHTYSGFMRYSSFVDLMRVAYCNGVTLVLAWIAEYYMHYLPGNYFAHFNATSIFLFFIIVTLLMWALRIFVKTLYDVAFSNTRAMRILIYGAMSGGVGLAKYINSQRPRKYVVKGFITHYEKAKHQEIMGQKVYTVNDNIADVIHKNYIDAVMVSPQRVKAFRDNQELQDIIIGAGAKIYMAQNAVEMDQDLLDENANIDYTQMQLREVSVEELLPRSEIRVDMNSIGELLKGQRVMVTGAAGSIGSEICRQVAKVEPAAMLLIDQAETPEHDIRLMMKKEFPNIPAETVVTSICKEKRMEELFKRFRPDYVFHAAAYKHVPMMEDNPSEAVQNNIYGTKVIADLSVKYGVKKFVMVSTDKAVNPTNVMGCSKRICEMYVQSLDLAIKTHRIGAYMEKLGNQNSFVTAGQIASPTARTQFVTTRFGNVLGSNGSVIPLFREQIKNGGPVTVTDERIVRFFMLIPEACKLVLEAGTKGNGGEIFVFDMGKPVKIADLAKRMIKLSGAKNVEIKFTGLRPGEKLYEEVLNELEGTKPTFHEKIRIAEVREYAYDQVCKDINELIEISQEYADMATVAKMKQIVPEYKSNNSIYEKLDK</sequence>
<feature type="transmembrane region" description="Helical" evidence="2">
    <location>
        <begin position="117"/>
        <end position="139"/>
    </location>
</feature>
<dbReference type="Pfam" id="PF02719">
    <property type="entry name" value="Polysacc_synt_2"/>
    <property type="match status" value="1"/>
</dbReference>
<evidence type="ECO:0000313" key="4">
    <source>
        <dbReference type="EMBL" id="SHM09252.1"/>
    </source>
</evidence>
<feature type="domain" description="Polysaccharide biosynthesis protein CapD-like" evidence="3">
    <location>
        <begin position="308"/>
        <end position="616"/>
    </location>
</feature>
<organism evidence="4 5">
    <name type="scientific">Xylanibacter ruminicola</name>
    <name type="common">Prevotella ruminicola</name>
    <dbReference type="NCBI Taxonomy" id="839"/>
    <lineage>
        <taxon>Bacteria</taxon>
        <taxon>Pseudomonadati</taxon>
        <taxon>Bacteroidota</taxon>
        <taxon>Bacteroidia</taxon>
        <taxon>Bacteroidales</taxon>
        <taxon>Prevotellaceae</taxon>
        <taxon>Xylanibacter</taxon>
    </lineage>
</organism>
<dbReference type="Proteomes" id="UP000184280">
    <property type="component" value="Unassembled WGS sequence"/>
</dbReference>
<dbReference type="InterPro" id="IPR051203">
    <property type="entry name" value="Polysaccharide_Synthase-Rel"/>
</dbReference>
<dbReference type="InterPro" id="IPR003869">
    <property type="entry name" value="Polysac_CapD-like"/>
</dbReference>
<feature type="transmembrane region" description="Helical" evidence="2">
    <location>
        <begin position="85"/>
        <end position="105"/>
    </location>
</feature>
<dbReference type="RefSeq" id="WP_073043812.1">
    <property type="nucleotide sequence ID" value="NZ_FOLF01000012.1"/>
</dbReference>
<gene>
    <name evidence="4" type="ORF">SAMN04488494_1304</name>
</gene>
<feature type="transmembrane region" description="Helical" evidence="2">
    <location>
        <begin position="159"/>
        <end position="176"/>
    </location>
</feature>
<dbReference type="InterPro" id="IPR036291">
    <property type="entry name" value="NAD(P)-bd_dom_sf"/>
</dbReference>
<reference evidence="4 5" key="1">
    <citation type="submission" date="2016-11" db="EMBL/GenBank/DDBJ databases">
        <authorList>
            <person name="Jaros S."/>
            <person name="Januszkiewicz K."/>
            <person name="Wedrychowicz H."/>
        </authorList>
    </citation>
    <scope>NUCLEOTIDE SEQUENCE [LARGE SCALE GENOMIC DNA]</scope>
    <source>
        <strain evidence="4 5">BPI-34</strain>
    </source>
</reference>
<dbReference type="PANTHER" id="PTHR43318">
    <property type="entry name" value="UDP-N-ACETYLGLUCOSAMINE 4,6-DEHYDRATASE"/>
    <property type="match status" value="1"/>
</dbReference>
<keyword evidence="2" id="KW-1133">Transmembrane helix</keyword>
<comment type="similarity">
    <text evidence="1">Belongs to the polysaccharide synthase family.</text>
</comment>
<keyword evidence="2" id="KW-0812">Transmembrane</keyword>
<dbReference type="Gene3D" id="3.40.50.720">
    <property type="entry name" value="NAD(P)-binding Rossmann-like Domain"/>
    <property type="match status" value="2"/>
</dbReference>
<evidence type="ECO:0000256" key="1">
    <source>
        <dbReference type="ARBA" id="ARBA00007430"/>
    </source>
</evidence>
<proteinExistence type="inferred from homology"/>
<name>A0A1M7FYR3_XYLRU</name>
<accession>A0A1M7FYR3</accession>
<dbReference type="SUPFAM" id="SSF51735">
    <property type="entry name" value="NAD(P)-binding Rossmann-fold domains"/>
    <property type="match status" value="1"/>
</dbReference>
<feature type="transmembrane region" description="Helical" evidence="2">
    <location>
        <begin position="20"/>
        <end position="42"/>
    </location>
</feature>
<evidence type="ECO:0000259" key="3">
    <source>
        <dbReference type="Pfam" id="PF02719"/>
    </source>
</evidence>
<evidence type="ECO:0000256" key="2">
    <source>
        <dbReference type="SAM" id="Phobius"/>
    </source>
</evidence>